<organism evidence="2">
    <name type="scientific">Harvfovirus sp</name>
    <dbReference type="NCBI Taxonomy" id="2487768"/>
    <lineage>
        <taxon>Viruses</taxon>
        <taxon>Varidnaviria</taxon>
        <taxon>Bamfordvirae</taxon>
        <taxon>Nucleocytoviricota</taxon>
        <taxon>Megaviricetes</taxon>
        <taxon>Imitervirales</taxon>
        <taxon>Mimiviridae</taxon>
        <taxon>Klosneuvirinae</taxon>
    </lineage>
</organism>
<gene>
    <name evidence="2" type="ORF">Harvfovirus39_2</name>
</gene>
<dbReference type="EMBL" id="MK072281">
    <property type="protein sequence ID" value="AYV81523.1"/>
    <property type="molecule type" value="Genomic_DNA"/>
</dbReference>
<sequence length="135" mass="15437">MNGWVLFSVFAKVFLLDGVLILTFIATIISESTNCLAERNYLTRFIIRYLWAYAFTVSYYGIMVNGYITNPIAKLFNLIINFGFFAQINYCRANVFNSSPFFTVVGIISIGFGLIRMGNYCLKKLNNYGKIDLNK</sequence>
<feature type="transmembrane region" description="Helical" evidence="1">
    <location>
        <begin position="101"/>
        <end position="122"/>
    </location>
</feature>
<evidence type="ECO:0000256" key="1">
    <source>
        <dbReference type="SAM" id="Phobius"/>
    </source>
</evidence>
<keyword evidence="1" id="KW-0472">Membrane</keyword>
<protein>
    <submittedName>
        <fullName evidence="2">Uncharacterized protein</fullName>
    </submittedName>
</protein>
<proteinExistence type="predicted"/>
<keyword evidence="1" id="KW-0812">Transmembrane</keyword>
<evidence type="ECO:0000313" key="2">
    <source>
        <dbReference type="EMBL" id="AYV81523.1"/>
    </source>
</evidence>
<accession>A0A3G5A6Q1</accession>
<keyword evidence="1" id="KW-1133">Transmembrane helix</keyword>
<feature type="transmembrane region" description="Helical" evidence="1">
    <location>
        <begin position="50"/>
        <end position="68"/>
    </location>
</feature>
<feature type="transmembrane region" description="Helical" evidence="1">
    <location>
        <begin position="6"/>
        <end position="29"/>
    </location>
</feature>
<name>A0A3G5A6Q1_9VIRU</name>
<reference evidence="2" key="1">
    <citation type="submission" date="2018-10" db="EMBL/GenBank/DDBJ databases">
        <title>Hidden diversity of soil giant viruses.</title>
        <authorList>
            <person name="Schulz F."/>
            <person name="Alteio L."/>
            <person name="Goudeau D."/>
            <person name="Ryan E.M."/>
            <person name="Malmstrom R.R."/>
            <person name="Blanchard J."/>
            <person name="Woyke T."/>
        </authorList>
    </citation>
    <scope>NUCLEOTIDE SEQUENCE</scope>
    <source>
        <strain evidence="2">HAV1</strain>
    </source>
</reference>